<evidence type="ECO:0000313" key="1">
    <source>
        <dbReference type="EMBL" id="KAK4103279.1"/>
    </source>
</evidence>
<accession>A0AAN6Q6U4</accession>
<protein>
    <submittedName>
        <fullName evidence="1">Uncharacterized protein</fullName>
    </submittedName>
</protein>
<gene>
    <name evidence="1" type="ORF">N658DRAFT_494607</name>
</gene>
<reference evidence="1" key="1">
    <citation type="journal article" date="2023" name="Mol. Phylogenet. Evol.">
        <title>Genome-scale phylogeny and comparative genomics of the fungal order Sordariales.</title>
        <authorList>
            <person name="Hensen N."/>
            <person name="Bonometti L."/>
            <person name="Westerberg I."/>
            <person name="Brannstrom I.O."/>
            <person name="Guillou S."/>
            <person name="Cros-Aarteil S."/>
            <person name="Calhoun S."/>
            <person name="Haridas S."/>
            <person name="Kuo A."/>
            <person name="Mondo S."/>
            <person name="Pangilinan J."/>
            <person name="Riley R."/>
            <person name="LaButti K."/>
            <person name="Andreopoulos B."/>
            <person name="Lipzen A."/>
            <person name="Chen C."/>
            <person name="Yan M."/>
            <person name="Daum C."/>
            <person name="Ng V."/>
            <person name="Clum A."/>
            <person name="Steindorff A."/>
            <person name="Ohm R.A."/>
            <person name="Martin F."/>
            <person name="Silar P."/>
            <person name="Natvig D.O."/>
            <person name="Lalanne C."/>
            <person name="Gautier V."/>
            <person name="Ament-Velasquez S.L."/>
            <person name="Kruys A."/>
            <person name="Hutchinson M.I."/>
            <person name="Powell A.J."/>
            <person name="Barry K."/>
            <person name="Miller A.N."/>
            <person name="Grigoriev I.V."/>
            <person name="Debuchy R."/>
            <person name="Gladieux P."/>
            <person name="Hiltunen Thoren M."/>
            <person name="Johannesson H."/>
        </authorList>
    </citation>
    <scope>NUCLEOTIDE SEQUENCE</scope>
    <source>
        <strain evidence="1">CBS 757.83</strain>
    </source>
</reference>
<reference evidence="1" key="2">
    <citation type="submission" date="2023-05" db="EMBL/GenBank/DDBJ databases">
        <authorList>
            <consortium name="Lawrence Berkeley National Laboratory"/>
            <person name="Steindorff A."/>
            <person name="Hensen N."/>
            <person name="Bonometti L."/>
            <person name="Westerberg I."/>
            <person name="Brannstrom I.O."/>
            <person name="Guillou S."/>
            <person name="Cros-Aarteil S."/>
            <person name="Calhoun S."/>
            <person name="Haridas S."/>
            <person name="Kuo A."/>
            <person name="Mondo S."/>
            <person name="Pangilinan J."/>
            <person name="Riley R."/>
            <person name="Labutti K."/>
            <person name="Andreopoulos B."/>
            <person name="Lipzen A."/>
            <person name="Chen C."/>
            <person name="Yanf M."/>
            <person name="Daum C."/>
            <person name="Ng V."/>
            <person name="Clum A."/>
            <person name="Ohm R."/>
            <person name="Martin F."/>
            <person name="Silar P."/>
            <person name="Natvig D."/>
            <person name="Lalanne C."/>
            <person name="Gautier V."/>
            <person name="Ament-Velasquez S.L."/>
            <person name="Kruys A."/>
            <person name="Hutchinson M.I."/>
            <person name="Powell A.J."/>
            <person name="Barry K."/>
            <person name="Miller A.N."/>
            <person name="Grigoriev I.V."/>
            <person name="Debuchy R."/>
            <person name="Gladieux P."/>
            <person name="Thoren M.H."/>
            <person name="Johannesson H."/>
        </authorList>
    </citation>
    <scope>NUCLEOTIDE SEQUENCE</scope>
    <source>
        <strain evidence="1">CBS 757.83</strain>
    </source>
</reference>
<dbReference type="EMBL" id="MU863629">
    <property type="protein sequence ID" value="KAK4103279.1"/>
    <property type="molecule type" value="Genomic_DNA"/>
</dbReference>
<keyword evidence="2" id="KW-1185">Reference proteome</keyword>
<comment type="caution">
    <text evidence="1">The sequence shown here is derived from an EMBL/GenBank/DDBJ whole genome shotgun (WGS) entry which is preliminary data.</text>
</comment>
<proteinExistence type="predicted"/>
<evidence type="ECO:0000313" key="2">
    <source>
        <dbReference type="Proteomes" id="UP001305647"/>
    </source>
</evidence>
<dbReference type="AlphaFoldDB" id="A0AAN6Q6U4"/>
<dbReference type="Proteomes" id="UP001305647">
    <property type="component" value="Unassembled WGS sequence"/>
</dbReference>
<organism evidence="1 2">
    <name type="scientific">Parathielavia hyrcaniae</name>
    <dbReference type="NCBI Taxonomy" id="113614"/>
    <lineage>
        <taxon>Eukaryota</taxon>
        <taxon>Fungi</taxon>
        <taxon>Dikarya</taxon>
        <taxon>Ascomycota</taxon>
        <taxon>Pezizomycotina</taxon>
        <taxon>Sordariomycetes</taxon>
        <taxon>Sordariomycetidae</taxon>
        <taxon>Sordariales</taxon>
        <taxon>Chaetomiaceae</taxon>
        <taxon>Parathielavia</taxon>
    </lineage>
</organism>
<sequence>MFGWLCEKGGEGSTPTIPPPNPRTVTKHLTVHPVHVDLMLRQGLNSQFAFDTPYGYCNRCPPAPTWSGLSSSCEARREPEHNLVSILLSFYPSLIPYRFHSSICPETREFPRLHQASKHPDGTCLNNPYAQVRHFGALASWILQLLPIN</sequence>
<name>A0AAN6Q6U4_9PEZI</name>